<gene>
    <name evidence="1" type="ORF">UC8_22790</name>
</gene>
<dbReference type="Proteomes" id="UP000325286">
    <property type="component" value="Chromosome"/>
</dbReference>
<proteinExistence type="predicted"/>
<dbReference type="KEGG" id="rul:UC8_22790"/>
<protein>
    <submittedName>
        <fullName evidence="1">Uncharacterized protein</fullName>
    </submittedName>
</protein>
<accession>A0A5B9QQR4</accession>
<dbReference type="RefSeq" id="WP_238388966.1">
    <property type="nucleotide sequence ID" value="NZ_CP042914.1"/>
</dbReference>
<name>A0A5B9QQR4_9BACT</name>
<organism evidence="1 2">
    <name type="scientific">Roseimaritima ulvae</name>
    <dbReference type="NCBI Taxonomy" id="980254"/>
    <lineage>
        <taxon>Bacteria</taxon>
        <taxon>Pseudomonadati</taxon>
        <taxon>Planctomycetota</taxon>
        <taxon>Planctomycetia</taxon>
        <taxon>Pirellulales</taxon>
        <taxon>Pirellulaceae</taxon>
        <taxon>Roseimaritima</taxon>
    </lineage>
</organism>
<sequence length="214" mass="23939">MKTPRRPKPPAIAVLCCALLAALGCGRLAYRLSTPVPQTVVPNPIDMPPVADDFLWMQVVDVVDDYFRIQRERPVQNHPGMVLEGRLDTSYRTGASLLEPWRKDSTVGFERWQSTLQSIRRRATVFVRPQGTGYSIEVVVQKELEDTDRGLQASEGVASVRTDGTLERISDSLPQTPTTLGWIPLGRDSTLEQVILQDIIGRVQQADRPTLLQH</sequence>
<dbReference type="EMBL" id="CP042914">
    <property type="protein sequence ID" value="QEG40272.1"/>
    <property type="molecule type" value="Genomic_DNA"/>
</dbReference>
<evidence type="ECO:0000313" key="2">
    <source>
        <dbReference type="Proteomes" id="UP000325286"/>
    </source>
</evidence>
<dbReference type="PROSITE" id="PS51257">
    <property type="entry name" value="PROKAR_LIPOPROTEIN"/>
    <property type="match status" value="1"/>
</dbReference>
<dbReference type="AlphaFoldDB" id="A0A5B9QQR4"/>
<keyword evidence="2" id="KW-1185">Reference proteome</keyword>
<evidence type="ECO:0000313" key="1">
    <source>
        <dbReference type="EMBL" id="QEG40272.1"/>
    </source>
</evidence>
<reference evidence="1 2" key="1">
    <citation type="submission" date="2019-08" db="EMBL/GenBank/DDBJ databases">
        <title>Deep-cultivation of Planctomycetes and their phenomic and genomic characterization uncovers novel biology.</title>
        <authorList>
            <person name="Wiegand S."/>
            <person name="Jogler M."/>
            <person name="Boedeker C."/>
            <person name="Pinto D."/>
            <person name="Vollmers J."/>
            <person name="Rivas-Marin E."/>
            <person name="Kohn T."/>
            <person name="Peeters S.H."/>
            <person name="Heuer A."/>
            <person name="Rast P."/>
            <person name="Oberbeckmann S."/>
            <person name="Bunk B."/>
            <person name="Jeske O."/>
            <person name="Meyerdierks A."/>
            <person name="Storesund J.E."/>
            <person name="Kallscheuer N."/>
            <person name="Luecker S."/>
            <person name="Lage O.M."/>
            <person name="Pohl T."/>
            <person name="Merkel B.J."/>
            <person name="Hornburger P."/>
            <person name="Mueller R.-W."/>
            <person name="Bruemmer F."/>
            <person name="Labrenz M."/>
            <person name="Spormann A.M."/>
            <person name="Op den Camp H."/>
            <person name="Overmann J."/>
            <person name="Amann R."/>
            <person name="Jetten M.S.M."/>
            <person name="Mascher T."/>
            <person name="Medema M.H."/>
            <person name="Devos D.P."/>
            <person name="Kaster A.-K."/>
            <person name="Ovreas L."/>
            <person name="Rohde M."/>
            <person name="Galperin M.Y."/>
            <person name="Jogler C."/>
        </authorList>
    </citation>
    <scope>NUCLEOTIDE SEQUENCE [LARGE SCALE GENOMIC DNA]</scope>
    <source>
        <strain evidence="1 2">UC8</strain>
    </source>
</reference>